<reference evidence="3 4" key="1">
    <citation type="journal article" date="2022" name="G3 (Bethesda)">
        <title>Whole-genome sequence and methylome profiling of the almond [Prunus dulcis (Mill.) D.A. Webb] cultivar 'Nonpareil'.</title>
        <authorList>
            <person name="D'Amico-Willman K.M."/>
            <person name="Ouma W.Z."/>
            <person name="Meulia T."/>
            <person name="Sideli G.M."/>
            <person name="Gradziel T.M."/>
            <person name="Fresnedo-Ramirez J."/>
        </authorList>
    </citation>
    <scope>NUCLEOTIDE SEQUENCE [LARGE SCALE GENOMIC DNA]</scope>
    <source>
        <strain evidence="3">Clone GOH B32 T37-40</strain>
    </source>
</reference>
<dbReference type="Gene3D" id="3.10.10.10">
    <property type="entry name" value="HIV Type 1 Reverse Transcriptase, subunit A, domain 1"/>
    <property type="match status" value="1"/>
</dbReference>
<dbReference type="CDD" id="cd09279">
    <property type="entry name" value="RNase_HI_like"/>
    <property type="match status" value="1"/>
</dbReference>
<gene>
    <name evidence="3" type="ORF">L3X38_002319</name>
</gene>
<name>A0AAD4ZJW0_PRUDU</name>
<sequence>MKAEVDRLSSIRFIREVDYPTWLANVVMVRKPRKGWRMCVDYTNLNRACPKDSFPLPRIDQLVDATAGHALLSFMDAYSGYNQIFMHPEDQAHTSFITDRGLYCYKVMPFGLKNAGATYQRLVNHLFAPLIGNTMEVYVDDMLVKSRTADQHIPNLSAMFTILKQYKMRLNPTKCAFGVASGKFLGFMISQRGIEANPEKIQAILDMTIPKTVKDIQSLTGRVAALTRFISKATDRCAPFFKALKGTKRNITSTAECETAFSELKEYMGRAPLLSTPEHGDILVIYLSVSASAVSSVLIRSKDNADHPMHYVSKALQDAEVRYPDIEKLAFALVVSARRLRPYFQAHTIHVLTNQPLRQAVADFLSEFTEPQASAATQLVTEPNPSLSQDQTPTQNTLDLTQPLWTLFVDGSSNAQGCGAGLVLVSPDKVALEYALRFNFQASNNEAEYEALLAGLRLAKEMDARQIQIFSDSQLVVHQVNQDFTAKDASMTAYLQHARHLLTTFHAHSIKQVPRSENSHADALASLPYLRCLTPEEGHYVLREIHEGICGNHSGARSLAHKAIRQGYFWPSLHTDAQAFTQKCDKCQRFANIPQLPAEPLTAMVSPWPFAQWGLDLIGPMPEGKGQVKYAVVAVDYFTKWAEAEALATITAARIESFVWESIPILSPMARSKP</sequence>
<dbReference type="PROSITE" id="PS50879">
    <property type="entry name" value="RNASE_H_1"/>
    <property type="match status" value="1"/>
</dbReference>
<proteinExistence type="predicted"/>
<dbReference type="SUPFAM" id="SSF53098">
    <property type="entry name" value="Ribonuclease H-like"/>
    <property type="match status" value="2"/>
</dbReference>
<evidence type="ECO:0000313" key="3">
    <source>
        <dbReference type="EMBL" id="KAI5349432.1"/>
    </source>
</evidence>
<dbReference type="InterPro" id="IPR036397">
    <property type="entry name" value="RNaseH_sf"/>
</dbReference>
<dbReference type="GO" id="GO:0003676">
    <property type="term" value="F:nucleic acid binding"/>
    <property type="evidence" value="ECO:0007669"/>
    <property type="project" value="InterPro"/>
</dbReference>
<dbReference type="InterPro" id="IPR012337">
    <property type="entry name" value="RNaseH-like_sf"/>
</dbReference>
<accession>A0AAD4ZJW0</accession>
<dbReference type="Proteomes" id="UP001054821">
    <property type="component" value="Chromosome 1"/>
</dbReference>
<dbReference type="Pfam" id="PF00078">
    <property type="entry name" value="RVT_1"/>
    <property type="match status" value="1"/>
</dbReference>
<feature type="domain" description="RNase H type-1" evidence="2">
    <location>
        <begin position="401"/>
        <end position="530"/>
    </location>
</feature>
<dbReference type="InterPro" id="IPR002156">
    <property type="entry name" value="RNaseH_domain"/>
</dbReference>
<dbReference type="Pfam" id="PF17921">
    <property type="entry name" value="Integrase_H2C2"/>
    <property type="match status" value="1"/>
</dbReference>
<dbReference type="Pfam" id="PF13456">
    <property type="entry name" value="RVT_3"/>
    <property type="match status" value="1"/>
</dbReference>
<dbReference type="AlphaFoldDB" id="A0AAD4ZJW0"/>
<dbReference type="InterPro" id="IPR041577">
    <property type="entry name" value="RT_RNaseH_2"/>
</dbReference>
<dbReference type="SUPFAM" id="SSF56672">
    <property type="entry name" value="DNA/RNA polymerases"/>
    <property type="match status" value="1"/>
</dbReference>
<dbReference type="InterPro" id="IPR000477">
    <property type="entry name" value="RT_dom"/>
</dbReference>
<dbReference type="Gene3D" id="3.30.70.270">
    <property type="match status" value="2"/>
</dbReference>
<protein>
    <submittedName>
        <fullName evidence="3">Uncharacterized protein</fullName>
    </submittedName>
</protein>
<dbReference type="GO" id="GO:0004523">
    <property type="term" value="F:RNA-DNA hybrid ribonuclease activity"/>
    <property type="evidence" value="ECO:0007669"/>
    <property type="project" value="InterPro"/>
</dbReference>
<dbReference type="InterPro" id="IPR043128">
    <property type="entry name" value="Rev_trsase/Diguanyl_cyclase"/>
</dbReference>
<evidence type="ECO:0000259" key="2">
    <source>
        <dbReference type="PROSITE" id="PS50879"/>
    </source>
</evidence>
<dbReference type="PANTHER" id="PTHR48475">
    <property type="entry name" value="RIBONUCLEASE H"/>
    <property type="match status" value="1"/>
</dbReference>
<dbReference type="PANTHER" id="PTHR48475:SF2">
    <property type="entry name" value="RIBONUCLEASE H"/>
    <property type="match status" value="1"/>
</dbReference>
<dbReference type="Gene3D" id="3.30.420.10">
    <property type="entry name" value="Ribonuclease H-like superfamily/Ribonuclease H"/>
    <property type="match status" value="2"/>
</dbReference>
<dbReference type="InterPro" id="IPR043502">
    <property type="entry name" value="DNA/RNA_pol_sf"/>
</dbReference>
<keyword evidence="4" id="KW-1185">Reference proteome</keyword>
<feature type="domain" description="Reverse transcriptase" evidence="1">
    <location>
        <begin position="10"/>
        <end position="189"/>
    </location>
</feature>
<organism evidence="3 4">
    <name type="scientific">Prunus dulcis</name>
    <name type="common">Almond</name>
    <name type="synonym">Amygdalus dulcis</name>
    <dbReference type="NCBI Taxonomy" id="3755"/>
    <lineage>
        <taxon>Eukaryota</taxon>
        <taxon>Viridiplantae</taxon>
        <taxon>Streptophyta</taxon>
        <taxon>Embryophyta</taxon>
        <taxon>Tracheophyta</taxon>
        <taxon>Spermatophyta</taxon>
        <taxon>Magnoliopsida</taxon>
        <taxon>eudicotyledons</taxon>
        <taxon>Gunneridae</taxon>
        <taxon>Pentapetalae</taxon>
        <taxon>rosids</taxon>
        <taxon>fabids</taxon>
        <taxon>Rosales</taxon>
        <taxon>Rosaceae</taxon>
        <taxon>Amygdaloideae</taxon>
        <taxon>Amygdaleae</taxon>
        <taxon>Prunus</taxon>
    </lineage>
</organism>
<dbReference type="Pfam" id="PF17919">
    <property type="entry name" value="RT_RNaseH_2"/>
    <property type="match status" value="1"/>
</dbReference>
<evidence type="ECO:0000259" key="1">
    <source>
        <dbReference type="PROSITE" id="PS50878"/>
    </source>
</evidence>
<dbReference type="EMBL" id="JAJFAZ020000001">
    <property type="protein sequence ID" value="KAI5349432.1"/>
    <property type="molecule type" value="Genomic_DNA"/>
</dbReference>
<dbReference type="CDD" id="cd01647">
    <property type="entry name" value="RT_LTR"/>
    <property type="match status" value="1"/>
</dbReference>
<comment type="caution">
    <text evidence="3">The sequence shown here is derived from an EMBL/GenBank/DDBJ whole genome shotgun (WGS) entry which is preliminary data.</text>
</comment>
<dbReference type="InterPro" id="IPR041588">
    <property type="entry name" value="Integrase_H2C2"/>
</dbReference>
<dbReference type="PROSITE" id="PS50878">
    <property type="entry name" value="RT_POL"/>
    <property type="match status" value="1"/>
</dbReference>
<evidence type="ECO:0000313" key="4">
    <source>
        <dbReference type="Proteomes" id="UP001054821"/>
    </source>
</evidence>